<dbReference type="HAMAP" id="MF_01302_B">
    <property type="entry name" value="Ribosomal_uS8_B"/>
    <property type="match status" value="1"/>
</dbReference>
<dbReference type="SUPFAM" id="SSF56047">
    <property type="entry name" value="Ribosomal protein S8"/>
    <property type="match status" value="1"/>
</dbReference>
<keyword evidence="2 4" id="KW-0689">Ribosomal protein</keyword>
<dbReference type="GO" id="GO:0009507">
    <property type="term" value="C:chloroplast"/>
    <property type="evidence" value="ECO:0007669"/>
    <property type="project" value="UniProtKB-SubCell"/>
</dbReference>
<dbReference type="GO" id="GO:0005840">
    <property type="term" value="C:ribosome"/>
    <property type="evidence" value="ECO:0007669"/>
    <property type="project" value="UniProtKB-KW"/>
</dbReference>
<dbReference type="PROSITE" id="PS00053">
    <property type="entry name" value="RIBOSOMAL_S8"/>
    <property type="match status" value="1"/>
</dbReference>
<dbReference type="EMBL" id="KF113391">
    <property type="protein sequence ID" value="AGT54999.1"/>
    <property type="molecule type" value="mRNA"/>
</dbReference>
<dbReference type="NCBIfam" id="NF001109">
    <property type="entry name" value="PRK00136.1"/>
    <property type="match status" value="1"/>
</dbReference>
<evidence type="ECO:0000256" key="3">
    <source>
        <dbReference type="ARBA" id="ARBA00023274"/>
    </source>
</evidence>
<proteinExistence type="evidence at transcript level"/>
<dbReference type="GO" id="GO:0006412">
    <property type="term" value="P:translation"/>
    <property type="evidence" value="ECO:0007669"/>
    <property type="project" value="UniProtKB-UniRule"/>
</dbReference>
<evidence type="ECO:0000256" key="4">
    <source>
        <dbReference type="HAMAP-Rule" id="MF_01302"/>
    </source>
</evidence>
<keyword evidence="4" id="KW-0699">rRNA-binding</keyword>
<dbReference type="InterPro" id="IPR047863">
    <property type="entry name" value="Ribosomal_uS8_CS"/>
</dbReference>
<keyword evidence="3 4" id="KW-0687">Ribonucleoprotein</keyword>
<dbReference type="GO" id="GO:0003735">
    <property type="term" value="F:structural constituent of ribosome"/>
    <property type="evidence" value="ECO:0007669"/>
    <property type="project" value="InterPro"/>
</dbReference>
<evidence type="ECO:0000313" key="6">
    <source>
        <dbReference type="EMBL" id="AGT54999.1"/>
    </source>
</evidence>
<keyword evidence="6" id="KW-0150">Chloroplast</keyword>
<evidence type="ECO:0000256" key="2">
    <source>
        <dbReference type="ARBA" id="ARBA00022980"/>
    </source>
</evidence>
<dbReference type="InterPro" id="IPR035987">
    <property type="entry name" value="Ribosomal_uS8_sf"/>
</dbReference>
<comment type="subcellular location">
    <subcellularLocation>
        <location evidence="4">Plastid</location>
        <location evidence="4">Chloroplast</location>
    </subcellularLocation>
</comment>
<dbReference type="PANTHER" id="PTHR11758">
    <property type="entry name" value="40S RIBOSOMAL PROTEIN S15A"/>
    <property type="match status" value="1"/>
</dbReference>
<accession>A0A067XSR3</accession>
<dbReference type="GO" id="GO:1990904">
    <property type="term" value="C:ribonucleoprotein complex"/>
    <property type="evidence" value="ECO:0007669"/>
    <property type="project" value="UniProtKB-KW"/>
</dbReference>
<organism evidence="6">
    <name type="scientific">Karlodinium veneficum</name>
    <name type="common">Dinoflagellate</name>
    <name type="synonym">Karlodinium micrum</name>
    <dbReference type="NCBI Taxonomy" id="407301"/>
    <lineage>
        <taxon>Eukaryota</taxon>
        <taxon>Sar</taxon>
        <taxon>Alveolata</taxon>
        <taxon>Dinophyceae</taxon>
        <taxon>Gymnodiniales</taxon>
        <taxon>Kareniaceae</taxon>
        <taxon>Karlodinium</taxon>
    </lineage>
</organism>
<dbReference type="AlphaFoldDB" id="A0A067XSR3"/>
<keyword evidence="6" id="KW-0934">Plastid</keyword>
<reference evidence="6" key="1">
    <citation type="journal article" date="2014" name="Mol. Biol. Evol.">
        <title>Genome-wide transcript profiling reveals the coevolution of plastid gene sequences and transcript processing pathways in the fucoxanthin dinoflagellate Karlodinium veneficum.</title>
        <authorList>
            <person name="Richardson E."/>
            <person name="Dorrell R.G."/>
            <person name="Howe C.J."/>
        </authorList>
    </citation>
    <scope>NUCLEOTIDE SEQUENCE</scope>
    <source>
        <strain evidence="6">UIO297</strain>
    </source>
</reference>
<dbReference type="Gene3D" id="3.30.1490.10">
    <property type="match status" value="1"/>
</dbReference>
<gene>
    <name evidence="4 6" type="primary">rps8</name>
</gene>
<comment type="function">
    <text evidence="4">One of the primary rRNA binding proteins, it binds directly to 16S rRNA central domain where it helps coordinate assembly of the platform of the 30S subunit.</text>
</comment>
<comment type="subunit">
    <text evidence="4">Part of the 30S ribosomal subunit.</text>
</comment>
<protein>
    <recommendedName>
        <fullName evidence="4">Small ribosomal subunit protein uS8c</fullName>
    </recommendedName>
</protein>
<evidence type="ECO:0000256" key="1">
    <source>
        <dbReference type="ARBA" id="ARBA00006471"/>
    </source>
</evidence>
<dbReference type="GO" id="GO:0019843">
    <property type="term" value="F:rRNA binding"/>
    <property type="evidence" value="ECO:0007669"/>
    <property type="project" value="UniProtKB-UniRule"/>
</dbReference>
<sequence length="141" mass="15823">MSNDRIADMLTCIRNASLAKHRIVSIPLTRMTEAISKILVTEGFVSSLEYYPPKSLGKKSEHDSFVKRNLLLELKYEKDKPFIQELKRISKSGRRKYAKAKKIPVVIDGYGTAILSTSHGIMTGNEAREKGIGGEVLLSIW</sequence>
<evidence type="ECO:0000256" key="5">
    <source>
        <dbReference type="RuleBase" id="RU003660"/>
    </source>
</evidence>
<dbReference type="Pfam" id="PF00410">
    <property type="entry name" value="Ribosomal_S8"/>
    <property type="match status" value="1"/>
</dbReference>
<dbReference type="InterPro" id="IPR000630">
    <property type="entry name" value="Ribosomal_uS8"/>
</dbReference>
<keyword evidence="4" id="KW-0694">RNA-binding</keyword>
<dbReference type="FunFam" id="3.30.1490.10:FF:000001">
    <property type="entry name" value="30S ribosomal protein S8"/>
    <property type="match status" value="1"/>
</dbReference>
<comment type="similarity">
    <text evidence="1 4 5">Belongs to the universal ribosomal protein uS8 family.</text>
</comment>
<name>A0A067XSR3_KARVE</name>
<geneLocation type="chloroplast" evidence="6"/>
<dbReference type="Gene3D" id="3.30.1370.30">
    <property type="match status" value="1"/>
</dbReference>